<dbReference type="AlphaFoldDB" id="A0A0M3AKJ0"/>
<dbReference type="Pfam" id="PF13350">
    <property type="entry name" value="Y_phosphatase3"/>
    <property type="match status" value="1"/>
</dbReference>
<sequence length="223" mass="23646">MEGIFANRLYRSGHLHGATGKDVEALRDIGFGLIVDLRRPRERAAAPAPDLGIDTIASDLAEHTTSPHVGFLEAGDLRPEAVQAYLLGYYQAAPFTAHFKPLVAGLLDALGQGERPVLVHCTAGKDRTGLAVAIAQSIAGASRQSVLVEFMRSNKRLVDPQFREQARAQILSICGRGPTDALIEAFAGVQAGPLEAALDAIHCAGGMNAYVAGLRSLNRDAAR</sequence>
<dbReference type="InterPro" id="IPR026893">
    <property type="entry name" value="Tyr/Ser_Pase_IphP-type"/>
</dbReference>
<protein>
    <recommendedName>
        <fullName evidence="2">Tyrosine specific protein phosphatases domain-containing protein</fullName>
    </recommendedName>
</protein>
<feature type="domain" description="Tyrosine specific protein phosphatases" evidence="2">
    <location>
        <begin position="97"/>
        <end position="155"/>
    </location>
</feature>
<dbReference type="STRING" id="56193.YP76_20405"/>
<dbReference type="GO" id="GO:0004721">
    <property type="term" value="F:phosphoprotein phosphatase activity"/>
    <property type="evidence" value="ECO:0007669"/>
    <property type="project" value="InterPro"/>
</dbReference>
<accession>A0A0M3AKJ0</accession>
<dbReference type="PROSITE" id="PS00383">
    <property type="entry name" value="TYR_PHOSPHATASE_1"/>
    <property type="match status" value="1"/>
</dbReference>
<comment type="similarity">
    <text evidence="1">Belongs to the protein-tyrosine phosphatase family.</text>
</comment>
<keyword evidence="4" id="KW-1185">Reference proteome</keyword>
<comment type="caution">
    <text evidence="3">The sequence shown here is derived from an EMBL/GenBank/DDBJ whole genome shotgun (WGS) entry which is preliminary data.</text>
</comment>
<dbReference type="EMBL" id="LBIC01000010">
    <property type="protein sequence ID" value="KKW90360.1"/>
    <property type="molecule type" value="Genomic_DNA"/>
</dbReference>
<dbReference type="Proteomes" id="UP000033874">
    <property type="component" value="Unassembled WGS sequence"/>
</dbReference>
<dbReference type="PATRIC" id="fig|56193.3.peg.4287"/>
<dbReference type="Gene3D" id="3.90.190.10">
    <property type="entry name" value="Protein tyrosine phosphatase superfamily"/>
    <property type="match status" value="1"/>
</dbReference>
<evidence type="ECO:0000313" key="3">
    <source>
        <dbReference type="EMBL" id="KKW90360.1"/>
    </source>
</evidence>
<gene>
    <name evidence="3" type="ORF">YP76_20405</name>
</gene>
<dbReference type="InterPro" id="IPR029021">
    <property type="entry name" value="Prot-tyrosine_phosphatase-like"/>
</dbReference>
<evidence type="ECO:0000313" key="4">
    <source>
        <dbReference type="Proteomes" id="UP000033874"/>
    </source>
</evidence>
<dbReference type="InterPro" id="IPR000387">
    <property type="entry name" value="Tyr_Pase_dom"/>
</dbReference>
<evidence type="ECO:0000259" key="2">
    <source>
        <dbReference type="PROSITE" id="PS50056"/>
    </source>
</evidence>
<organism evidence="3 4">
    <name type="scientific">Sphingobium chungbukense</name>
    <dbReference type="NCBI Taxonomy" id="56193"/>
    <lineage>
        <taxon>Bacteria</taxon>
        <taxon>Pseudomonadati</taxon>
        <taxon>Pseudomonadota</taxon>
        <taxon>Alphaproteobacteria</taxon>
        <taxon>Sphingomonadales</taxon>
        <taxon>Sphingomonadaceae</taxon>
        <taxon>Sphingobium</taxon>
    </lineage>
</organism>
<dbReference type="PROSITE" id="PS50056">
    <property type="entry name" value="TYR_PHOSPHATASE_2"/>
    <property type="match status" value="1"/>
</dbReference>
<dbReference type="PANTHER" id="PTHR31126:SF1">
    <property type="entry name" value="TYROSINE SPECIFIC PROTEIN PHOSPHATASES DOMAIN-CONTAINING PROTEIN"/>
    <property type="match status" value="1"/>
</dbReference>
<proteinExistence type="inferred from homology"/>
<dbReference type="PANTHER" id="PTHR31126">
    <property type="entry name" value="TYROSINE-PROTEIN PHOSPHATASE"/>
    <property type="match status" value="1"/>
</dbReference>
<dbReference type="InterPro" id="IPR016130">
    <property type="entry name" value="Tyr_Pase_AS"/>
</dbReference>
<name>A0A0M3AKJ0_9SPHN</name>
<dbReference type="SUPFAM" id="SSF52799">
    <property type="entry name" value="(Phosphotyrosine protein) phosphatases II"/>
    <property type="match status" value="1"/>
</dbReference>
<evidence type="ECO:0000256" key="1">
    <source>
        <dbReference type="ARBA" id="ARBA00009580"/>
    </source>
</evidence>
<reference evidence="3 4" key="1">
    <citation type="submission" date="2015-04" db="EMBL/GenBank/DDBJ databases">
        <title>Genome sequence of aromatic hydrocarbons-degrading Sphingobium chungbukense DJ77.</title>
        <authorList>
            <person name="Kim Y.-C."/>
            <person name="Chae J.-C."/>
        </authorList>
    </citation>
    <scope>NUCLEOTIDE SEQUENCE [LARGE SCALE GENOMIC DNA]</scope>
    <source>
        <strain evidence="3 4">DJ77</strain>
    </source>
</reference>